<evidence type="ECO:0000256" key="1">
    <source>
        <dbReference type="SAM" id="MobiDB-lite"/>
    </source>
</evidence>
<name>A0ABY5NMT5_9MICO</name>
<proteinExistence type="predicted"/>
<feature type="compositionally biased region" description="Basic residues" evidence="1">
    <location>
        <begin position="171"/>
        <end position="184"/>
    </location>
</feature>
<feature type="domain" description="Solute-binding protein family 5" evidence="2">
    <location>
        <begin position="2"/>
        <end position="167"/>
    </location>
</feature>
<keyword evidence="4" id="KW-1185">Reference proteome</keyword>
<reference evidence="3" key="1">
    <citation type="submission" date="2022-01" db="EMBL/GenBank/DDBJ databases">
        <title>Microbacterium eymi and Microbacterium rhizovicinus sp. nov., isolated from the rhizospheric soil of Elymus tsukushiensis, a plant native to the Dokdo Islands, Republic of Korea.</title>
        <authorList>
            <person name="Hwang Y.J."/>
        </authorList>
    </citation>
    <scope>NUCLEOTIDE SEQUENCE</scope>
    <source>
        <strain evidence="3">KUDC0405</strain>
    </source>
</reference>
<evidence type="ECO:0000313" key="4">
    <source>
        <dbReference type="Proteomes" id="UP001054811"/>
    </source>
</evidence>
<feature type="region of interest" description="Disordered" evidence="1">
    <location>
        <begin position="156"/>
        <end position="200"/>
    </location>
</feature>
<evidence type="ECO:0000313" key="3">
    <source>
        <dbReference type="EMBL" id="UUT36356.1"/>
    </source>
</evidence>
<dbReference type="Proteomes" id="UP001054811">
    <property type="component" value="Chromosome"/>
</dbReference>
<feature type="compositionally biased region" description="Low complexity" evidence="1">
    <location>
        <begin position="185"/>
        <end position="200"/>
    </location>
</feature>
<organism evidence="3 4">
    <name type="scientific">Microbacterium elymi</name>
    <dbReference type="NCBI Taxonomy" id="2909587"/>
    <lineage>
        <taxon>Bacteria</taxon>
        <taxon>Bacillati</taxon>
        <taxon>Actinomycetota</taxon>
        <taxon>Actinomycetes</taxon>
        <taxon>Micrococcales</taxon>
        <taxon>Microbacteriaceae</taxon>
        <taxon>Microbacterium</taxon>
    </lineage>
</organism>
<dbReference type="InterPro" id="IPR039424">
    <property type="entry name" value="SBP_5"/>
</dbReference>
<gene>
    <name evidence="3" type="ORF">L2X98_25815</name>
</gene>
<dbReference type="EMBL" id="CP091139">
    <property type="protein sequence ID" value="UUT36356.1"/>
    <property type="molecule type" value="Genomic_DNA"/>
</dbReference>
<sequence length="200" mass="22253">MRKDVTFHSGQPLTAQDVKYSIEKVLAPDSQSARKGDLAVIASVQTPDDATVVITLSKPSISLIYNLSYVWIIQRDAKDLKTTEDGTGPYTVSDWKQGSALTLTRFDDYWGTPATNKQVVYNYYKDSTAENNALLSGQLDIVTGEQSPDALTQFENNPQYKVNDGSSTTKRCWRSTTRRRRSTRPRCGSRSPGRSTAARC</sequence>
<dbReference type="SUPFAM" id="SSF53850">
    <property type="entry name" value="Periplasmic binding protein-like II"/>
    <property type="match status" value="1"/>
</dbReference>
<dbReference type="InterPro" id="IPR000914">
    <property type="entry name" value="SBP_5_dom"/>
</dbReference>
<evidence type="ECO:0000259" key="2">
    <source>
        <dbReference type="Pfam" id="PF00496"/>
    </source>
</evidence>
<protein>
    <submittedName>
        <fullName evidence="3">ABC transporter substrate-binding protein</fullName>
    </submittedName>
</protein>
<dbReference type="PANTHER" id="PTHR30290">
    <property type="entry name" value="PERIPLASMIC BINDING COMPONENT OF ABC TRANSPORTER"/>
    <property type="match status" value="1"/>
</dbReference>
<accession>A0ABY5NMT5</accession>
<dbReference type="Pfam" id="PF00496">
    <property type="entry name" value="SBP_bac_5"/>
    <property type="match status" value="1"/>
</dbReference>
<dbReference type="Gene3D" id="3.40.190.10">
    <property type="entry name" value="Periplasmic binding protein-like II"/>
    <property type="match status" value="1"/>
</dbReference>